<dbReference type="Proteomes" id="UP000217257">
    <property type="component" value="Chromosome"/>
</dbReference>
<feature type="region of interest" description="Disordered" evidence="1">
    <location>
        <begin position="152"/>
        <end position="178"/>
    </location>
</feature>
<organism evidence="3 4">
    <name type="scientific">Cystobacter fuscus</name>
    <dbReference type="NCBI Taxonomy" id="43"/>
    <lineage>
        <taxon>Bacteria</taxon>
        <taxon>Pseudomonadati</taxon>
        <taxon>Myxococcota</taxon>
        <taxon>Myxococcia</taxon>
        <taxon>Myxococcales</taxon>
        <taxon>Cystobacterineae</taxon>
        <taxon>Archangiaceae</taxon>
        <taxon>Cystobacter</taxon>
    </lineage>
</organism>
<evidence type="ECO:0000313" key="3">
    <source>
        <dbReference type="EMBL" id="ATB37074.1"/>
    </source>
</evidence>
<feature type="chain" id="PRO_5013146058" evidence="2">
    <location>
        <begin position="19"/>
        <end position="351"/>
    </location>
</feature>
<protein>
    <submittedName>
        <fullName evidence="3">Uncharacterized protein</fullName>
    </submittedName>
</protein>
<name>A0A250IZC3_9BACT</name>
<keyword evidence="2" id="KW-0732">Signal</keyword>
<dbReference type="KEGG" id="cfus:CYFUS_002495"/>
<dbReference type="RefSeq" id="WP_095985437.1">
    <property type="nucleotide sequence ID" value="NZ_CP022098.1"/>
</dbReference>
<dbReference type="AlphaFoldDB" id="A0A250IZC3"/>
<reference evidence="3 4" key="1">
    <citation type="submission" date="2017-06" db="EMBL/GenBank/DDBJ databases">
        <title>Sequencing and comparative analysis of myxobacterial genomes.</title>
        <authorList>
            <person name="Rupp O."/>
            <person name="Goesmann A."/>
            <person name="Sogaard-Andersen L."/>
        </authorList>
    </citation>
    <scope>NUCLEOTIDE SEQUENCE [LARGE SCALE GENOMIC DNA]</scope>
    <source>
        <strain evidence="3 4">DSM 52655</strain>
    </source>
</reference>
<feature type="signal peptide" evidence="2">
    <location>
        <begin position="1"/>
        <end position="18"/>
    </location>
</feature>
<evidence type="ECO:0000256" key="2">
    <source>
        <dbReference type="SAM" id="SignalP"/>
    </source>
</evidence>
<dbReference type="EMBL" id="CP022098">
    <property type="protein sequence ID" value="ATB37074.1"/>
    <property type="molecule type" value="Genomic_DNA"/>
</dbReference>
<evidence type="ECO:0000313" key="4">
    <source>
        <dbReference type="Proteomes" id="UP000217257"/>
    </source>
</evidence>
<proteinExistence type="predicted"/>
<feature type="compositionally biased region" description="Pro residues" evidence="1">
    <location>
        <begin position="155"/>
        <end position="172"/>
    </location>
</feature>
<evidence type="ECO:0000256" key="1">
    <source>
        <dbReference type="SAM" id="MobiDB-lite"/>
    </source>
</evidence>
<gene>
    <name evidence="3" type="ORF">CYFUS_002495</name>
</gene>
<sequence length="351" mass="36831">MTRLLVVCVLVGWGTVSAAQEEPWAAVLRASSPEDTELAERLQGQLSDLPVVLRVNPGPTPSTEATEQWRTAVALAEQGPFRVVIWFHHEPAAIVVHVAEPATRRLLVRRVQVEPHQRKGRSAAAEAAALIVRSALKALVAGSPVGDVVEEVPEAPAPEPAPPPPAPAPASSPAPAREGWGVSVGWQGTLMGEGPLGQHGAQLGVGWEGARLRARVLLVASLPTPLSDEYTRVSLSRHALGAGVDAAVVSTEHFRLGAGLEVGLAGHLRGTEALAPDVQASPPRLTPSLYGAPTLAARWRGGPVALEASLALDVLTTVPTLGYLQQGTFIVRNSLWRAQPRFGLAILLGAH</sequence>
<accession>A0A250IZC3</accession>